<dbReference type="Proteomes" id="UP000038622">
    <property type="component" value="Unassembled WGS sequence"/>
</dbReference>
<evidence type="ECO:0008006" key="7">
    <source>
        <dbReference type="Google" id="ProtNLM"/>
    </source>
</evidence>
<accession>A0A0K2X952</accession>
<dbReference type="EMBL" id="CDMH01000045">
    <property type="protein sequence ID" value="CRF42777.1"/>
    <property type="molecule type" value="Genomic_DNA"/>
</dbReference>
<keyword evidence="4" id="KW-1185">Reference proteome</keyword>
<reference evidence="5 6" key="2">
    <citation type="submission" date="2014-12" db="EMBL/GenBank/DDBJ databases">
        <authorList>
            <person name="Jaenicke S."/>
        </authorList>
    </citation>
    <scope>NUCLEOTIDE SEQUENCE [LARGE SCALE GENOMIC DNA]</scope>
</reference>
<evidence type="ECO:0000313" key="4">
    <source>
        <dbReference type="Proteomes" id="UP000038622"/>
    </source>
</evidence>
<protein>
    <recommendedName>
        <fullName evidence="7">DUF4043 family protein</fullName>
    </recommendedName>
</protein>
<dbReference type="AlphaFoldDB" id="A0A0K2X952"/>
<dbReference type="InterPro" id="IPR025267">
    <property type="entry name" value="ORF017-like"/>
</dbReference>
<dbReference type="Proteomes" id="UP000041394">
    <property type="component" value="Unassembled WGS sequence"/>
</dbReference>
<gene>
    <name evidence="1" type="ORF">HAL011_13770</name>
    <name evidence="2" type="ORF">HAL013_09840</name>
    <name evidence="3" type="ORF">HAL09_04380</name>
</gene>
<dbReference type="EMBL" id="CDMN01000017">
    <property type="protein sequence ID" value="CRF43880.1"/>
    <property type="molecule type" value="Genomic_DNA"/>
</dbReference>
<evidence type="ECO:0000313" key="1">
    <source>
        <dbReference type="EMBL" id="CRF41574.1"/>
    </source>
</evidence>
<evidence type="ECO:0000313" key="3">
    <source>
        <dbReference type="EMBL" id="CRF43880.1"/>
    </source>
</evidence>
<dbReference type="OrthoDB" id="5326547at2"/>
<sequence length="399" mass="43683">MLQGLNEINIGNWKNDPNVSVKIGQQIEAASWKKSPFEPLTGRGSDRGVRTYIVEDNQPYRPRLKAQLSGSGVKGNTDFNVNFDNLEILCQTIYPEVVGNAIKSEIKHYSAMKHIDFIKEASDSLTEWIQAKRDRALVCALSNDFTNVVVCDELQGFKTPEKPANAVNLHKAIAELTSQIKEGDKMSVKAIRRAIFQARAGLRHDNKQSFPLKPIRSEMVTTGGLSVQNYSYIILLDSFAINQLKTDPEYQEIQKYAGDRGAKNALFTGIVGVIDNCPILDMGVWTSMNVGLLNSEVEDADFEANLNKQNVTRVTPPSTYAGDVPVSIGALIGASALVLAGNASINFYINETEDAGRKTICGVDRILGISKARFNSANGVPSVYDNTDFAVIGLFSAKV</sequence>
<dbReference type="Proteomes" id="UP000045175">
    <property type="component" value="Unassembled WGS sequence"/>
</dbReference>
<name>A0A0K2X952_9HELI</name>
<evidence type="ECO:0000313" key="6">
    <source>
        <dbReference type="Proteomes" id="UP000045175"/>
    </source>
</evidence>
<organism evidence="3 5">
    <name type="scientific">Helicobacter ailurogastricus</name>
    <dbReference type="NCBI Taxonomy" id="1578720"/>
    <lineage>
        <taxon>Bacteria</taxon>
        <taxon>Pseudomonadati</taxon>
        <taxon>Campylobacterota</taxon>
        <taxon>Epsilonproteobacteria</taxon>
        <taxon>Campylobacterales</taxon>
        <taxon>Helicobacteraceae</taxon>
        <taxon>Helicobacter</taxon>
    </lineage>
</organism>
<dbReference type="RefSeq" id="WP_053941390.1">
    <property type="nucleotide sequence ID" value="NZ_CDMH01000045.1"/>
</dbReference>
<dbReference type="Pfam" id="PF13252">
    <property type="entry name" value="Phage_capsid_3"/>
    <property type="match status" value="1"/>
</dbReference>
<evidence type="ECO:0000313" key="2">
    <source>
        <dbReference type="EMBL" id="CRF42777.1"/>
    </source>
</evidence>
<reference evidence="4" key="3">
    <citation type="submission" date="2014-12" db="EMBL/GenBank/DDBJ databases">
        <authorList>
            <person name="Smet A."/>
        </authorList>
    </citation>
    <scope>NUCLEOTIDE SEQUENCE [LARGE SCALE GENOMIC DNA]</scope>
</reference>
<dbReference type="EMBL" id="CDML01000046">
    <property type="protein sequence ID" value="CRF41574.1"/>
    <property type="molecule type" value="Genomic_DNA"/>
</dbReference>
<reference evidence="3" key="1">
    <citation type="submission" date="2014-12" db="EMBL/GenBank/DDBJ databases">
        <title>Whole genome sequences of four Staphylococcus schleiferi canine isolates.</title>
        <authorList>
            <person name="Misic A.M."/>
            <person name="Cain C."/>
            <person name="Morris D.O."/>
            <person name="Rankin S."/>
            <person name="Beiting D."/>
        </authorList>
    </citation>
    <scope>NUCLEOTIDE SEQUENCE</scope>
    <source>
        <strain evidence="1">ASB11</strain>
        <strain evidence="2">ASB13</strain>
        <strain evidence="3">ASB9</strain>
    </source>
</reference>
<proteinExistence type="predicted"/>
<dbReference type="STRING" id="1578720.HAL011_13770"/>
<evidence type="ECO:0000313" key="5">
    <source>
        <dbReference type="Proteomes" id="UP000041394"/>
    </source>
</evidence>